<dbReference type="AlphaFoldDB" id="A0A5Q2QCA3"/>
<dbReference type="EMBL" id="CP045871">
    <property type="protein sequence ID" value="QGG79617.1"/>
    <property type="molecule type" value="Genomic_DNA"/>
</dbReference>
<dbReference type="RefSeq" id="WP_153713121.1">
    <property type="nucleotide sequence ID" value="NZ_CP045871.1"/>
</dbReference>
<gene>
    <name evidence="1" type="ORF">GH975_03145</name>
</gene>
<dbReference type="KEGG" id="llp:GH975_03145"/>
<evidence type="ECO:0000313" key="1">
    <source>
        <dbReference type="EMBL" id="QGG79617.1"/>
    </source>
</evidence>
<sequence>MDPTTPTCEWIRGLPRDYRAAEPALARLEHFHLGGRGLLEQAFAAIEPPPGDCLELACGVGGVGRFLLSRFAQVRSVQGGDIDPRTLAIANALNRHFELPYPVGLSDARELRSVSADWVLVSHLLPFVGLEFLPQLARAAAKKPVLLIEPVRLGCFAYPQIWADDASVDRLVEPSALRARLHQAGFRVQHMVDLGHALAAPVFYHALAGVPSLAEVAGLTDFARRARNGRDAVAAGQLSVVAVLACAD</sequence>
<accession>A0A5Q2QCA3</accession>
<keyword evidence="2" id="KW-1185">Reference proteome</keyword>
<proteinExistence type="predicted"/>
<dbReference type="SUPFAM" id="SSF53335">
    <property type="entry name" value="S-adenosyl-L-methionine-dependent methyltransferases"/>
    <property type="match status" value="1"/>
</dbReference>
<dbReference type="Gene3D" id="3.40.50.150">
    <property type="entry name" value="Vaccinia Virus protein VP39"/>
    <property type="match status" value="1"/>
</dbReference>
<name>A0A5Q2QCA3_9GAMM</name>
<evidence type="ECO:0000313" key="2">
    <source>
        <dbReference type="Proteomes" id="UP000388235"/>
    </source>
</evidence>
<reference evidence="1 2" key="1">
    <citation type="submission" date="2019-11" db="EMBL/GenBank/DDBJ databases">
        <authorList>
            <person name="Khan S.A."/>
            <person name="Jeon C.O."/>
            <person name="Chun B.H."/>
        </authorList>
    </citation>
    <scope>NUCLEOTIDE SEQUENCE [LARGE SCALE GENOMIC DNA]</scope>
    <source>
        <strain evidence="1 2">IMCC 1097</strain>
    </source>
</reference>
<protein>
    <recommendedName>
        <fullName evidence="3">Methyltransferase domain-containing protein</fullName>
    </recommendedName>
</protein>
<dbReference type="Proteomes" id="UP000388235">
    <property type="component" value="Chromosome"/>
</dbReference>
<dbReference type="InterPro" id="IPR029063">
    <property type="entry name" value="SAM-dependent_MTases_sf"/>
</dbReference>
<evidence type="ECO:0008006" key="3">
    <source>
        <dbReference type="Google" id="ProtNLM"/>
    </source>
</evidence>
<dbReference type="OrthoDB" id="9760689at2"/>
<organism evidence="1 2">
    <name type="scientific">Litorivicinus lipolyticus</name>
    <dbReference type="NCBI Taxonomy" id="418701"/>
    <lineage>
        <taxon>Bacteria</taxon>
        <taxon>Pseudomonadati</taxon>
        <taxon>Pseudomonadota</taxon>
        <taxon>Gammaproteobacteria</taxon>
        <taxon>Oceanospirillales</taxon>
        <taxon>Litorivicinaceae</taxon>
        <taxon>Litorivicinus</taxon>
    </lineage>
</organism>